<dbReference type="PATRIC" id="fig|1117108.3.peg.17"/>
<dbReference type="GO" id="GO:0042910">
    <property type="term" value="F:xenobiotic transmembrane transporter activity"/>
    <property type="evidence" value="ECO:0007669"/>
    <property type="project" value="TreeGrafter"/>
</dbReference>
<name>S9SX69_PAEAL</name>
<protein>
    <submittedName>
        <fullName evidence="2">Cation/multidrug efflux pump</fullName>
    </submittedName>
</protein>
<keyword evidence="1" id="KW-1133">Transmembrane helix</keyword>
<keyword evidence="1" id="KW-0472">Membrane</keyword>
<dbReference type="Pfam" id="PF00873">
    <property type="entry name" value="ACR_tran"/>
    <property type="match status" value="1"/>
</dbReference>
<keyword evidence="1" id="KW-0812">Transmembrane</keyword>
<comment type="caution">
    <text evidence="2">The sequence shown here is derived from an EMBL/GenBank/DDBJ whole genome shotgun (WGS) entry which is preliminary data.</text>
</comment>
<proteinExistence type="predicted"/>
<feature type="transmembrane region" description="Helical" evidence="1">
    <location>
        <begin position="20"/>
        <end position="50"/>
    </location>
</feature>
<sequence length="63" mass="6944">MFYHTNLALMPLALTHSTTSLISVGLAITVIGGLTTSTLLTLIFVPVLYLMTGRKRKFIEESF</sequence>
<dbReference type="GO" id="GO:0005886">
    <property type="term" value="C:plasma membrane"/>
    <property type="evidence" value="ECO:0007669"/>
    <property type="project" value="TreeGrafter"/>
</dbReference>
<evidence type="ECO:0000313" key="2">
    <source>
        <dbReference type="EMBL" id="EPY09244.1"/>
    </source>
</evidence>
<dbReference type="eggNOG" id="COG0841">
    <property type="taxonomic scope" value="Bacteria"/>
</dbReference>
<dbReference type="EMBL" id="ATMT01000001">
    <property type="protein sequence ID" value="EPY09244.1"/>
    <property type="molecule type" value="Genomic_DNA"/>
</dbReference>
<dbReference type="Gene3D" id="1.20.1640.10">
    <property type="entry name" value="Multidrug efflux transporter AcrB transmembrane domain"/>
    <property type="match status" value="1"/>
</dbReference>
<dbReference type="PANTHER" id="PTHR32063:SF0">
    <property type="entry name" value="SWARMING MOTILITY PROTEIN SWRC"/>
    <property type="match status" value="1"/>
</dbReference>
<gene>
    <name evidence="2" type="ORF">PAALTS15_00085</name>
</gene>
<evidence type="ECO:0000313" key="3">
    <source>
        <dbReference type="Proteomes" id="UP000015344"/>
    </source>
</evidence>
<dbReference type="AlphaFoldDB" id="S9SX69"/>
<reference evidence="2 3" key="1">
    <citation type="submission" date="2013-05" db="EMBL/GenBank/DDBJ databases">
        <authorList>
            <person name="Strain E.A."/>
            <person name="Brown E."/>
            <person name="Allard M.W."/>
            <person name="Luo Y.L."/>
        </authorList>
    </citation>
    <scope>NUCLEOTIDE SEQUENCE [LARGE SCALE GENOMIC DNA]</scope>
    <source>
        <strain evidence="2 3">TS-15</strain>
    </source>
</reference>
<organism evidence="2 3">
    <name type="scientific">Paenibacillus alvei TS-15</name>
    <dbReference type="NCBI Taxonomy" id="1117108"/>
    <lineage>
        <taxon>Bacteria</taxon>
        <taxon>Bacillati</taxon>
        <taxon>Bacillota</taxon>
        <taxon>Bacilli</taxon>
        <taxon>Bacillales</taxon>
        <taxon>Paenibacillaceae</taxon>
        <taxon>Paenibacillus</taxon>
    </lineage>
</organism>
<evidence type="ECO:0000256" key="1">
    <source>
        <dbReference type="SAM" id="Phobius"/>
    </source>
</evidence>
<dbReference type="InterPro" id="IPR001036">
    <property type="entry name" value="Acrflvin-R"/>
</dbReference>
<dbReference type="Proteomes" id="UP000015344">
    <property type="component" value="Unassembled WGS sequence"/>
</dbReference>
<dbReference type="PANTHER" id="PTHR32063">
    <property type="match status" value="1"/>
</dbReference>
<dbReference type="SUPFAM" id="SSF82866">
    <property type="entry name" value="Multidrug efflux transporter AcrB transmembrane domain"/>
    <property type="match status" value="1"/>
</dbReference>
<accession>S9SX69</accession>